<organism evidence="4">
    <name type="scientific">Eucalyptus grandis</name>
    <name type="common">Flooded gum</name>
    <dbReference type="NCBI Taxonomy" id="71139"/>
    <lineage>
        <taxon>Eukaryota</taxon>
        <taxon>Viridiplantae</taxon>
        <taxon>Streptophyta</taxon>
        <taxon>Embryophyta</taxon>
        <taxon>Tracheophyta</taxon>
        <taxon>Spermatophyta</taxon>
        <taxon>Magnoliopsida</taxon>
        <taxon>eudicotyledons</taxon>
        <taxon>Gunneridae</taxon>
        <taxon>Pentapetalae</taxon>
        <taxon>rosids</taxon>
        <taxon>malvids</taxon>
        <taxon>Myrtales</taxon>
        <taxon>Myrtaceae</taxon>
        <taxon>Myrtoideae</taxon>
        <taxon>Eucalypteae</taxon>
        <taxon>Eucalyptus</taxon>
    </lineage>
</organism>
<dbReference type="InterPro" id="IPR046960">
    <property type="entry name" value="PPR_At4g14850-like_plant"/>
</dbReference>
<comment type="similarity">
    <text evidence="1">Belongs to the PPR family. PCMP-H subfamily.</text>
</comment>
<evidence type="ECO:0000256" key="1">
    <source>
        <dbReference type="ARBA" id="ARBA00006643"/>
    </source>
</evidence>
<dbReference type="InterPro" id="IPR046848">
    <property type="entry name" value="E_motif"/>
</dbReference>
<name>A0A058ZZ00_EUCGR</name>
<evidence type="ECO:0000259" key="3">
    <source>
        <dbReference type="Pfam" id="PF14432"/>
    </source>
</evidence>
<dbReference type="Pfam" id="PF20431">
    <property type="entry name" value="E_motif"/>
    <property type="match status" value="1"/>
</dbReference>
<accession>A0A058ZZ00</accession>
<sequence>MIFKQELDDLATYILLLNTYATAGLWEDAAAIRKKMKLKSLLKEAICSWIQVKNMVQKFYLGDTSHPKAPEIYDELDQLTLGYVLNTEFVLRDVEEAQKEQYLHQHSEKIAVVFSLISTSSPKTIRI</sequence>
<dbReference type="Pfam" id="PF20430">
    <property type="entry name" value="Eplus_motif"/>
    <property type="match status" value="1"/>
</dbReference>
<dbReference type="Pfam" id="PF14432">
    <property type="entry name" value="DYW_deaminase"/>
    <property type="match status" value="1"/>
</dbReference>
<feature type="repeat" description="PPR" evidence="2">
    <location>
        <begin position="9"/>
        <end position="43"/>
    </location>
</feature>
<dbReference type="OMA" id="IYAIMET"/>
<dbReference type="GO" id="GO:0003723">
    <property type="term" value="F:RNA binding"/>
    <property type="evidence" value="ECO:0007669"/>
    <property type="project" value="InterPro"/>
</dbReference>
<dbReference type="PROSITE" id="PS51375">
    <property type="entry name" value="PPR"/>
    <property type="match status" value="1"/>
</dbReference>
<dbReference type="InterPro" id="IPR002885">
    <property type="entry name" value="PPR_rpt"/>
</dbReference>
<dbReference type="EMBL" id="KK198763">
    <property type="protein sequence ID" value="KCW47042.1"/>
    <property type="molecule type" value="Genomic_DNA"/>
</dbReference>
<feature type="domain" description="DYW" evidence="3">
    <location>
        <begin position="82"/>
        <end position="127"/>
    </location>
</feature>
<dbReference type="AlphaFoldDB" id="A0A058ZZ00"/>
<dbReference type="STRING" id="71139.A0A058ZZ00"/>
<evidence type="ECO:0000256" key="2">
    <source>
        <dbReference type="PROSITE-ProRule" id="PRU00708"/>
    </source>
</evidence>
<dbReference type="GO" id="GO:0009451">
    <property type="term" value="P:RNA modification"/>
    <property type="evidence" value="ECO:0007669"/>
    <property type="project" value="InterPro"/>
</dbReference>
<dbReference type="InterPro" id="IPR046849">
    <property type="entry name" value="E2_motif"/>
</dbReference>
<protein>
    <recommendedName>
        <fullName evidence="3">DYW domain-containing protein</fullName>
    </recommendedName>
</protein>
<dbReference type="InParanoid" id="A0A058ZZ00"/>
<dbReference type="GO" id="GO:0008270">
    <property type="term" value="F:zinc ion binding"/>
    <property type="evidence" value="ECO:0007669"/>
    <property type="project" value="InterPro"/>
</dbReference>
<proteinExistence type="inferred from homology"/>
<reference evidence="4" key="1">
    <citation type="submission" date="2013-07" db="EMBL/GenBank/DDBJ databases">
        <title>The genome of Eucalyptus grandis.</title>
        <authorList>
            <person name="Schmutz J."/>
            <person name="Hayes R."/>
            <person name="Myburg A."/>
            <person name="Tuskan G."/>
            <person name="Grattapaglia D."/>
            <person name="Rokhsar D.S."/>
        </authorList>
    </citation>
    <scope>NUCLEOTIDE SEQUENCE</scope>
    <source>
        <tissue evidence="4">Leaf extractions</tissue>
    </source>
</reference>
<evidence type="ECO:0000313" key="4">
    <source>
        <dbReference type="EMBL" id="KCW47042.1"/>
    </source>
</evidence>
<dbReference type="Gramene" id="KCW47042">
    <property type="protein sequence ID" value="KCW47042"/>
    <property type="gene ID" value="EUGRSUZ_K00849"/>
</dbReference>
<dbReference type="InterPro" id="IPR032867">
    <property type="entry name" value="DYW_dom"/>
</dbReference>
<dbReference type="PANTHER" id="PTHR47926">
    <property type="entry name" value="PENTATRICOPEPTIDE REPEAT-CONTAINING PROTEIN"/>
    <property type="match status" value="1"/>
</dbReference>
<gene>
    <name evidence="4" type="ORF">EUGRSUZ_K00849</name>
</gene>